<name>A0A7U6FS24_VIBAN</name>
<sequence length="125" mass="14339">MKHIIKQLTQLHLDACGKIETEQNKVNYNAGKAYAFKHAASLLSEEVVIFKLVKNLTKPTYQGVETLGHFFDLDDAKVIMHDNVENHLSIGFSVEFDDDRMGVELFREDRPNETLTFRIDTITVQ</sequence>
<evidence type="ECO:0000313" key="2">
    <source>
        <dbReference type="EMBL" id="MBF4374558.1"/>
    </source>
</evidence>
<proteinExistence type="predicted"/>
<evidence type="ECO:0000313" key="1">
    <source>
        <dbReference type="EMBL" id="AZS26277.1"/>
    </source>
</evidence>
<keyword evidence="4" id="KW-1185">Reference proteome</keyword>
<organism evidence="1 3">
    <name type="scientific">Vibrio anguillarum</name>
    <name type="common">Listonella anguillarum</name>
    <dbReference type="NCBI Taxonomy" id="55601"/>
    <lineage>
        <taxon>Bacteria</taxon>
        <taxon>Pseudomonadati</taxon>
        <taxon>Pseudomonadota</taxon>
        <taxon>Gammaproteobacteria</taxon>
        <taxon>Vibrionales</taxon>
        <taxon>Vibrionaceae</taxon>
        <taxon>Vibrio</taxon>
    </lineage>
</organism>
<gene>
    <name evidence="1" type="ORF">DYL72_15320</name>
    <name evidence="2" type="ORF">EAY46_15920</name>
</gene>
<dbReference type="AlphaFoldDB" id="A0A7U6FS24"/>
<dbReference type="RefSeq" id="WP_116285112.1">
    <property type="nucleotide sequence ID" value="NZ_CP034672.1"/>
</dbReference>
<dbReference type="Proteomes" id="UP000726136">
    <property type="component" value="Unassembled WGS sequence"/>
</dbReference>
<reference evidence="2 4" key="2">
    <citation type="journal article" date="2021" name="PeerJ">
        <title>Analysis of 44 Vibrio anguillarum genomes reveals high genetic diversity.</title>
        <authorList>
            <person name="Hansen M.J."/>
            <person name="Dalsgaard I."/>
        </authorList>
    </citation>
    <scope>NUCLEOTIDE SEQUENCE [LARGE SCALE GENOMIC DNA]</scope>
    <source>
        <strain evidence="2 4">040915-1/1B</strain>
    </source>
</reference>
<evidence type="ECO:0000313" key="3">
    <source>
        <dbReference type="Proteomes" id="UP000256923"/>
    </source>
</evidence>
<dbReference type="EMBL" id="CP034672">
    <property type="protein sequence ID" value="AZS26277.1"/>
    <property type="molecule type" value="Genomic_DNA"/>
</dbReference>
<accession>A0A7U6FS24</accession>
<dbReference type="EMBL" id="RDPI01000019">
    <property type="protein sequence ID" value="MBF4374558.1"/>
    <property type="molecule type" value="Genomic_DNA"/>
</dbReference>
<dbReference type="Proteomes" id="UP000256923">
    <property type="component" value="Chromosome 1"/>
</dbReference>
<protein>
    <submittedName>
        <fullName evidence="1">Uncharacterized protein</fullName>
    </submittedName>
</protein>
<reference evidence="1 3" key="1">
    <citation type="submission" date="2018-12" db="EMBL/GenBank/DDBJ databases">
        <title>Characterization and Draft Genome of Vibrio anguillarum J360 Marine Pathogen Isolated from an Outbreak in Lumpfish (Cyclopterus lumpus).</title>
        <authorList>
            <person name="Vasquez J.I."/>
            <person name="Cao T."/>
            <person name="Chakraborty S."/>
            <person name="Gnanagobal H."/>
            <person name="Wescot J."/>
            <person name="Boyce D."/>
            <person name="Santander J."/>
        </authorList>
    </citation>
    <scope>NUCLEOTIDE SEQUENCE [LARGE SCALE GENOMIC DNA]</scope>
    <source>
        <strain evidence="1 3">J360</strain>
    </source>
</reference>
<evidence type="ECO:0000313" key="4">
    <source>
        <dbReference type="Proteomes" id="UP000726136"/>
    </source>
</evidence>